<sequence length="3126" mass="354343">MQSNSSLERQPQLTEETKSFPLSYGQQAMWFLDQIAPQSIAYNIYTTVQISSELDLEAWHRAWLQIVERHPILRTTYTQHEDQPIQVIHPYQEIDIKITDASAWNLDYLKKQILVETERPYNLETGPVLRVHLFTRSSAEHIQLLAMHHIAGDMWSFDILLNELQILYATEVKTSSQADLQIIENSDIYNSQTDNSLSLSKLSYTDYVSWQTEMLSSSQGEQISAYWHKQLIGELPVLDLPVDKLRPNVQTYSGNTHIIKLDEELLSRLRKLSESEKTSLYRIFLAAFFILFYRLSGQEDILVGCPVAGRSGNKEFESIVGYFTDPIVLRANLGENPTFRDFLAQIRRTVSEAKKHEDYPFPLLVKQLIHERDSSRPPLFQVSLTWQEHRWYDNSQKSSLVMSPFLIEGHQRGSAFDIDLAIIKTGSEFNFCWQYNTDLFNISTVERIAGNYQTLLESILINPQQPISQLPLLTEIEQYQLLVDWNNTKKEYPLDKCIHQLFEEQVIKTPDAIAVELEGEKLTYQELNQQANQLANYLQKLGVNPEVLVGICVERSPLMLIGLLGILKAGGAYVPLDPAYPAERLAYMLDDSQAKVLLTQQQLVNSIPNTDLQVICLDTNWELISTQSDKNPQTQVKANNLAYVIYTSGSTGKPKGVMIEHRSLANFAQTVKDKYEMSNRDRVLQAASISFDAAAEEIYPCLVSGATLVLRTAEMLGTVSTFIQKCWEWELTVLMMGTAYWHQLTAELATTNETLPPSVRLLANGGEQWLPEKLNLWQKSMEYRSRVQNLKAPPMLMNGYGPTEATVLSTVYNLSELRLENTQGQQIIGTPFDNVQTYILDSFLQPVPIGVPGELHIGGMGLARGYLHHPDLTDAKFIAHPFKQSERIYKTGDLARYLPNGNIEFLGRIDNQVKIRGFRIELGEIETLLITHPQISEAVVIDSDDIPGSKRLVAYIVETSSGTSLPQSQLRSFLKQKLPDYMIPSAFVVLDALPLTPNGKLDRRNLPKPDQNRPDSAANYVAPQTDVERTIATVWEEVLHLENIGIHDNFFEIGGHSLLATQIISRLRQILQMDLSVRTLFTAPTIASFAEYCETIQGKLPELQTKSLTPQLQAEHKAEISVFLHKDDLSAIKPVGRTENLPLSFAQARLWFLDKLDPNSAFYNIPILWRFSGKLNVTALQSSLNEITRRHEALRTNFVTQENQPIQVITETLFLPLEIVDLLYLPTEEREVEMQRLVQNEAVRSFDLEREPLIRATLLQLTSTEYVFILTAHHIIFDGWSTGVFVQELATLYTAFCNDKTPQKVVELPELPIQYADFAVWQRQWWEQGRITEQLSYWQQQLQGAPTLLELPTDRPRPAIQTNRGKHQQFTLPPSLGEAMNLLSKSAGVTPFMTFFAAFVTLLYRYTGEKDIVIGTPIAGRNRPEIEGIIGLFVNTLVLRTDLSDNPSFEQLLMRVREVSLQAYSHQDLPFEKLVDALQPQRSLSHLPLFQVMFDLQNVPISSLDLPGLSISSFPVETGIAKFDLALSIENTSSGLIAEWEYNSDLFDDSTIARMAGNFHTLVTGIVANPQQPISQLPLLTEIEQYQLLVDWNNTKKDYPLDKCIHQLFEEQVIKTPDSVAVEIEGEKLTYQELNQQANQLANYLQKLGVNPEVLVGICVERSLLMVVGLLGILKAGGAYVPLDPAYPAERLAYMLDDSQAKVLLTQQQLVNSIPNTGLEVICLDTDWELISTQSDKNPQTQVKANNLAYVIYTSGSTGKPKGVMIEHRSLVNLTQTVRDKYGMNNKDRVLQAASISFDAAAEEIYPCLICGGTLVLRTAEMLGAVSTFVQKCWEWKLTVLTVGTAYWQQLTAELATTNETLPPSVRLLSTGGEQWLPEKLKLWQKCMEERSSIQNLKAPPLLMNGYGPTEATVLSTVYDLSKLATEDTQPKQVIGNAFDNVQIYILDSYLQPVPMGVPGELHIGGMGLARGYLHRPDLTDAKFIPHPFNPLERIYKTGDLARYLPDGNIEFLGRIDNQVKIRGFRIELGEIETLLITHPQISEAVVIDSDDIPGSKRLVAYIVGTLNETSLPQSQLRSFLKQKLPDYMIPSAFVVLDALPLTPNGKVDRRGLPKPDTTSHKIETDLAAPRTESEEILAKIWCEVLHLKQVGIHDNFFELGGDSILSIQIIFKAKQAGLQLTAKQIFQNQTIAELAAVTNITQTVKAEQGLVTGLLPLTPIQHWFKEQNFPEPHHFNQSLLLELSGVVDWTLFPEVLRQLLLHHDTLRLRCPSNGEQINITPDDTIPFSYVDLSDIPDREQKAAIEATANSLQTSLNIASGPIIQVAFFCLGTNKSSRLLIIIHHLAVDGVSWRILLEDLETAYQQISRGEKIQFRPKTTSFKYWAEKLNSYAQSDIAKQKLTNWQGISRTQITRIPVDHALGANTVAFNQIISVSLSPEETRALLQEVPKAYKTQINDILLTALLQTLGSWIGSNSVLLDLEGHGREDIFEDVDLSRTVGWFTTIFPVLLELKATDNLGDAIKSIKEQLRAVPNRGIGYGLLRYLSGDKDIISQLSTMPKAEVSFNYLGQFDWGRQENSFFKLASESVGAEHSQQENCSHLLDINGLVVDGQLKLDWTYSENFHHRDTIENLAEDFAANLRFLITHCLSIDVSANQEIYGFSQPINNHQHQENNVPVPLHLLELTQDISELLPDDTQFAYPLAKMQEFMLHHYANDHQKMGVYHGQELLDIYDENLSINVFKKALQILVEKHPTLRTVFIFQNGKPLCQVVRNNLKFSINEKDISHIKSEEQENYIDAIIKQDRQNLFNVENCNEALFRLWLFHKAENRFEFFMSMHHAITDGWSSIEFVNQLEELYSALKQGEEITVIPANNVHQEFVALEKEIISSTEASNFWKLHLQNYKYKPLQPLKTTVFQVKSASDSQKAIEENFNAEIIVDLREYCRKLKVSPKAIFLSAYLDLISIVMKENQVSVGVISNGRIERLSDPFGALGLFWNIVPFCQTITEDKGVQIKNVQQTLIDIEPCVRYPLLQILSDQKTTELFLATFNFVNFHNTKTVDKHTSLKVQRKMIYDKFNFPLNYAISMESLSGNVSIHVEYDQTYFSYKDIQLMLQNYVEILKDRVYG</sequence>
<evidence type="ECO:0000313" key="1">
    <source>
        <dbReference type="EMBL" id="MTJ45343.1"/>
    </source>
</evidence>
<accession>A0ACC7SA00</accession>
<organism evidence="1 2">
    <name type="scientific">Dolichospermum flos-aquae UHCC 0037</name>
    <dbReference type="NCBI Taxonomy" id="2590026"/>
    <lineage>
        <taxon>Bacteria</taxon>
        <taxon>Bacillati</taxon>
        <taxon>Cyanobacteriota</taxon>
        <taxon>Cyanophyceae</taxon>
        <taxon>Nostocales</taxon>
        <taxon>Aphanizomenonaceae</taxon>
        <taxon>Dolichospermum</taxon>
    </lineage>
</organism>
<proteinExistence type="predicted"/>
<reference evidence="2" key="1">
    <citation type="journal article" date="2020" name="Toxins">
        <title>Phylogenomic Analysis of Secondary Metabolism in the Toxic Cyanobacterial Genera Anabaena, Dolichospermum and Aphanizomenon.</title>
        <authorList>
            <person name="Oesterholm J."/>
            <person name="Popin R.V."/>
            <person name="Fewer D.P."/>
            <person name="Sivonen K."/>
        </authorList>
    </citation>
    <scope>NUCLEOTIDE SEQUENCE [LARGE SCALE GENOMIC DNA]</scope>
    <source>
        <strain evidence="2">UHCC 0037</strain>
    </source>
</reference>
<dbReference type="Proteomes" id="UP001517388">
    <property type="component" value="Unassembled WGS sequence"/>
</dbReference>
<gene>
    <name evidence="1" type="ORF">FJR39_20335</name>
</gene>
<comment type="caution">
    <text evidence="1">The sequence shown here is derived from an EMBL/GenBank/DDBJ whole genome shotgun (WGS) entry which is preliminary data.</text>
</comment>
<protein>
    <submittedName>
        <fullName evidence="1">Amino acid adenylation domain-containing protein</fullName>
    </submittedName>
</protein>
<evidence type="ECO:0000313" key="2">
    <source>
        <dbReference type="Proteomes" id="UP001517388"/>
    </source>
</evidence>
<name>A0ACC7SA00_DOLFA</name>
<keyword evidence="2" id="KW-1185">Reference proteome</keyword>
<dbReference type="EMBL" id="VILF01000005">
    <property type="protein sequence ID" value="MTJ45343.1"/>
    <property type="molecule type" value="Genomic_DNA"/>
</dbReference>